<dbReference type="EMBL" id="GG662724">
    <property type="protein sequence ID" value="EAR93571.1"/>
    <property type="molecule type" value="Genomic_DNA"/>
</dbReference>
<evidence type="ECO:0000256" key="1">
    <source>
        <dbReference type="SAM" id="Phobius"/>
    </source>
</evidence>
<sequence>MNPYQFVLLSFSRILNKPINYLSGHLINYLNNHHNLRKKVTYLGKVVIHNEEQNIIDKAQRKAFKKYYSCNSKHLHKGAQSCIELGIVIAIGIIPAYIYLKKLFSKNHTRMDEEIEIAENILKDIDQKLNKQIESSKNLISIQQQMQKSIIQYDLLQSCIQKNQK</sequence>
<dbReference type="RefSeq" id="XP_001013816.1">
    <property type="nucleotide sequence ID" value="XM_001013816.1"/>
</dbReference>
<feature type="transmembrane region" description="Helical" evidence="1">
    <location>
        <begin position="78"/>
        <end position="100"/>
    </location>
</feature>
<organism evidence="2 3">
    <name type="scientific">Tetrahymena thermophila (strain SB210)</name>
    <dbReference type="NCBI Taxonomy" id="312017"/>
    <lineage>
        <taxon>Eukaryota</taxon>
        <taxon>Sar</taxon>
        <taxon>Alveolata</taxon>
        <taxon>Ciliophora</taxon>
        <taxon>Intramacronucleata</taxon>
        <taxon>Oligohymenophorea</taxon>
        <taxon>Hymenostomatida</taxon>
        <taxon>Tetrahymenina</taxon>
        <taxon>Tetrahymenidae</taxon>
        <taxon>Tetrahymena</taxon>
    </lineage>
</organism>
<keyword evidence="1" id="KW-1133">Transmembrane helix</keyword>
<dbReference type="Proteomes" id="UP000009168">
    <property type="component" value="Unassembled WGS sequence"/>
</dbReference>
<dbReference type="InParanoid" id="Q23AC1"/>
<proteinExistence type="predicted"/>
<name>Q23AC1_TETTS</name>
<dbReference type="HOGENOM" id="CLU_1614159_0_0_1"/>
<evidence type="ECO:0000313" key="3">
    <source>
        <dbReference type="Proteomes" id="UP000009168"/>
    </source>
</evidence>
<protein>
    <submittedName>
        <fullName evidence="2">Transmembrane protein, putative</fullName>
    </submittedName>
</protein>
<dbReference type="AlphaFoldDB" id="Q23AC1"/>
<reference evidence="3" key="1">
    <citation type="journal article" date="2006" name="PLoS Biol.">
        <title>Macronuclear genome sequence of the ciliate Tetrahymena thermophila, a model eukaryote.</title>
        <authorList>
            <person name="Eisen J.A."/>
            <person name="Coyne R.S."/>
            <person name="Wu M."/>
            <person name="Wu D."/>
            <person name="Thiagarajan M."/>
            <person name="Wortman J.R."/>
            <person name="Badger J.H."/>
            <person name="Ren Q."/>
            <person name="Amedeo P."/>
            <person name="Jones K.M."/>
            <person name="Tallon L.J."/>
            <person name="Delcher A.L."/>
            <person name="Salzberg S.L."/>
            <person name="Silva J.C."/>
            <person name="Haas B.J."/>
            <person name="Majoros W.H."/>
            <person name="Farzad M."/>
            <person name="Carlton J.M."/>
            <person name="Smith R.K. Jr."/>
            <person name="Garg J."/>
            <person name="Pearlman R.E."/>
            <person name="Karrer K.M."/>
            <person name="Sun L."/>
            <person name="Manning G."/>
            <person name="Elde N.C."/>
            <person name="Turkewitz A.P."/>
            <person name="Asai D.J."/>
            <person name="Wilkes D.E."/>
            <person name="Wang Y."/>
            <person name="Cai H."/>
            <person name="Collins K."/>
            <person name="Stewart B.A."/>
            <person name="Lee S.R."/>
            <person name="Wilamowska K."/>
            <person name="Weinberg Z."/>
            <person name="Ruzzo W.L."/>
            <person name="Wloga D."/>
            <person name="Gaertig J."/>
            <person name="Frankel J."/>
            <person name="Tsao C.-C."/>
            <person name="Gorovsky M.A."/>
            <person name="Keeling P.J."/>
            <person name="Waller R.F."/>
            <person name="Patron N.J."/>
            <person name="Cherry J.M."/>
            <person name="Stover N.A."/>
            <person name="Krieger C.J."/>
            <person name="del Toro C."/>
            <person name="Ryder H.F."/>
            <person name="Williamson S.C."/>
            <person name="Barbeau R.A."/>
            <person name="Hamilton E.P."/>
            <person name="Orias E."/>
        </authorList>
    </citation>
    <scope>NUCLEOTIDE SEQUENCE [LARGE SCALE GENOMIC DNA]</scope>
    <source>
        <strain evidence="3">SB210</strain>
    </source>
</reference>
<keyword evidence="1 2" id="KW-0812">Transmembrane</keyword>
<dbReference type="KEGG" id="tet:TTHERM_00426380"/>
<gene>
    <name evidence="2" type="ORF">TTHERM_00426380</name>
</gene>
<evidence type="ECO:0000313" key="2">
    <source>
        <dbReference type="EMBL" id="EAR93571.1"/>
    </source>
</evidence>
<keyword evidence="3" id="KW-1185">Reference proteome</keyword>
<dbReference type="GeneID" id="7834351"/>
<accession>Q23AC1</accession>
<keyword evidence="1" id="KW-0472">Membrane</keyword>